<keyword evidence="2" id="KW-0238">DNA-binding</keyword>
<dbReference type="InterPro" id="IPR036388">
    <property type="entry name" value="WH-like_DNA-bd_sf"/>
</dbReference>
<dbReference type="Gene3D" id="1.10.10.10">
    <property type="entry name" value="Winged helix-like DNA-binding domain superfamily/Winged helix DNA-binding domain"/>
    <property type="match status" value="1"/>
</dbReference>
<protein>
    <submittedName>
        <fullName evidence="6">IclR family transcriptional regulator</fullName>
    </submittedName>
</protein>
<keyword evidence="3" id="KW-0804">Transcription</keyword>
<evidence type="ECO:0000313" key="6">
    <source>
        <dbReference type="EMBL" id="GAA1704830.1"/>
    </source>
</evidence>
<dbReference type="PROSITE" id="PS51077">
    <property type="entry name" value="HTH_ICLR"/>
    <property type="match status" value="1"/>
</dbReference>
<dbReference type="InterPro" id="IPR005471">
    <property type="entry name" value="Tscrpt_reg_IclR_N"/>
</dbReference>
<gene>
    <name evidence="6" type="ORF">GCM10009765_62480</name>
</gene>
<accession>A0ABN2IGY4</accession>
<evidence type="ECO:0000259" key="5">
    <source>
        <dbReference type="PROSITE" id="PS51078"/>
    </source>
</evidence>
<keyword evidence="1" id="KW-0805">Transcription regulation</keyword>
<evidence type="ECO:0000313" key="7">
    <source>
        <dbReference type="Proteomes" id="UP001500618"/>
    </source>
</evidence>
<dbReference type="CDD" id="cd00090">
    <property type="entry name" value="HTH_ARSR"/>
    <property type="match status" value="1"/>
</dbReference>
<comment type="caution">
    <text evidence="6">The sequence shown here is derived from an EMBL/GenBank/DDBJ whole genome shotgun (WGS) entry which is preliminary data.</text>
</comment>
<evidence type="ECO:0000256" key="2">
    <source>
        <dbReference type="ARBA" id="ARBA00023125"/>
    </source>
</evidence>
<dbReference type="SUPFAM" id="SSF55781">
    <property type="entry name" value="GAF domain-like"/>
    <property type="match status" value="1"/>
</dbReference>
<dbReference type="InterPro" id="IPR014757">
    <property type="entry name" value="Tscrpt_reg_IclR_C"/>
</dbReference>
<sequence>MQDQIPAVRRALEVLRLLAARPGPLPASAIARELGLPRSSAYHLLSVLADQGFVIHLPEERRYALGVTAFEIGSAYLRTTPLERLGRPLLTRLVADIGFTAHLGVLHGRETLYVIETRPPRAEPLVTDVGVRLPAQLTASGRAMLAALPANQLRALFPTADTLVDRTGVGPRTLTALRRILTSERKTGYAEEDGEVTTGYASVAVAVLDHTGRPAAAVATTFRSTAVDSAGRADIARFVRKTAATFTRRLGGQPR</sequence>
<keyword evidence="7" id="KW-1185">Reference proteome</keyword>
<dbReference type="InterPro" id="IPR036390">
    <property type="entry name" value="WH_DNA-bd_sf"/>
</dbReference>
<organism evidence="6 7">
    <name type="scientific">Fodinicola feengrottensis</name>
    <dbReference type="NCBI Taxonomy" id="435914"/>
    <lineage>
        <taxon>Bacteria</taxon>
        <taxon>Bacillati</taxon>
        <taxon>Actinomycetota</taxon>
        <taxon>Actinomycetes</taxon>
        <taxon>Mycobacteriales</taxon>
        <taxon>Fodinicola</taxon>
    </lineage>
</organism>
<feature type="domain" description="HTH iclR-type" evidence="4">
    <location>
        <begin position="5"/>
        <end position="67"/>
    </location>
</feature>
<evidence type="ECO:0000256" key="3">
    <source>
        <dbReference type="ARBA" id="ARBA00023163"/>
    </source>
</evidence>
<dbReference type="Pfam" id="PF01614">
    <property type="entry name" value="IclR_C"/>
    <property type="match status" value="1"/>
</dbReference>
<dbReference type="InterPro" id="IPR011991">
    <property type="entry name" value="ArsR-like_HTH"/>
</dbReference>
<feature type="domain" description="IclR-ED" evidence="5">
    <location>
        <begin position="68"/>
        <end position="252"/>
    </location>
</feature>
<dbReference type="PANTHER" id="PTHR30136">
    <property type="entry name" value="HELIX-TURN-HELIX TRANSCRIPTIONAL REGULATOR, ICLR FAMILY"/>
    <property type="match status" value="1"/>
</dbReference>
<proteinExistence type="predicted"/>
<dbReference type="InterPro" id="IPR029016">
    <property type="entry name" value="GAF-like_dom_sf"/>
</dbReference>
<evidence type="ECO:0000256" key="1">
    <source>
        <dbReference type="ARBA" id="ARBA00023015"/>
    </source>
</evidence>
<dbReference type="RefSeq" id="WP_344313847.1">
    <property type="nucleotide sequence ID" value="NZ_BAAANY010000030.1"/>
</dbReference>
<dbReference type="InterPro" id="IPR050707">
    <property type="entry name" value="HTH_MetabolicPath_Reg"/>
</dbReference>
<dbReference type="PANTHER" id="PTHR30136:SF35">
    <property type="entry name" value="HTH-TYPE TRANSCRIPTIONAL REGULATOR RV1719"/>
    <property type="match status" value="1"/>
</dbReference>
<dbReference type="Gene3D" id="3.30.450.40">
    <property type="match status" value="1"/>
</dbReference>
<dbReference type="SMART" id="SM00346">
    <property type="entry name" value="HTH_ICLR"/>
    <property type="match status" value="1"/>
</dbReference>
<name>A0ABN2IGY4_9ACTN</name>
<reference evidence="6 7" key="1">
    <citation type="journal article" date="2019" name="Int. J. Syst. Evol. Microbiol.">
        <title>The Global Catalogue of Microorganisms (GCM) 10K type strain sequencing project: providing services to taxonomists for standard genome sequencing and annotation.</title>
        <authorList>
            <consortium name="The Broad Institute Genomics Platform"/>
            <consortium name="The Broad Institute Genome Sequencing Center for Infectious Disease"/>
            <person name="Wu L."/>
            <person name="Ma J."/>
        </authorList>
    </citation>
    <scope>NUCLEOTIDE SEQUENCE [LARGE SCALE GENOMIC DNA]</scope>
    <source>
        <strain evidence="6 7">JCM 14718</strain>
    </source>
</reference>
<dbReference type="SUPFAM" id="SSF46785">
    <property type="entry name" value="Winged helix' DNA-binding domain"/>
    <property type="match status" value="1"/>
</dbReference>
<dbReference type="Proteomes" id="UP001500618">
    <property type="component" value="Unassembled WGS sequence"/>
</dbReference>
<dbReference type="Pfam" id="PF09339">
    <property type="entry name" value="HTH_IclR"/>
    <property type="match status" value="1"/>
</dbReference>
<dbReference type="EMBL" id="BAAANY010000030">
    <property type="protein sequence ID" value="GAA1704830.1"/>
    <property type="molecule type" value="Genomic_DNA"/>
</dbReference>
<dbReference type="PROSITE" id="PS51078">
    <property type="entry name" value="ICLR_ED"/>
    <property type="match status" value="1"/>
</dbReference>
<evidence type="ECO:0000259" key="4">
    <source>
        <dbReference type="PROSITE" id="PS51077"/>
    </source>
</evidence>